<keyword evidence="4" id="KW-0159">Chromosome partition</keyword>
<dbReference type="InterPro" id="IPR044068">
    <property type="entry name" value="CB"/>
</dbReference>
<dbReference type="GO" id="GO:0006310">
    <property type="term" value="P:DNA recombination"/>
    <property type="evidence" value="ECO:0007669"/>
    <property type="project" value="UniProtKB-KW"/>
</dbReference>
<evidence type="ECO:0000256" key="1">
    <source>
        <dbReference type="ARBA" id="ARBA00004496"/>
    </source>
</evidence>
<dbReference type="InterPro" id="IPR011010">
    <property type="entry name" value="DNA_brk_join_enz"/>
</dbReference>
<evidence type="ECO:0000313" key="13">
    <source>
        <dbReference type="EMBL" id="TSC65044.1"/>
    </source>
</evidence>
<evidence type="ECO:0000256" key="7">
    <source>
        <dbReference type="ARBA" id="ARBA00023172"/>
    </source>
</evidence>
<evidence type="ECO:0000256" key="8">
    <source>
        <dbReference type="ARBA" id="ARBA00023306"/>
    </source>
</evidence>
<comment type="subcellular location">
    <subcellularLocation>
        <location evidence="1">Cytoplasm</location>
    </subcellularLocation>
</comment>
<name>A0A554J9K9_9BACT</name>
<keyword evidence="2" id="KW-0963">Cytoplasm</keyword>
<reference evidence="13 14" key="1">
    <citation type="submission" date="2017-08" db="EMBL/GenBank/DDBJ databases">
        <title>Mechanisms for carbon and nitrogen cycling indicate functional differentiation within the Candidate Phyla Radiation.</title>
        <authorList>
            <person name="Danczak R.E."/>
            <person name="Johnston M.D."/>
            <person name="Kenah C."/>
            <person name="Slattery M."/>
            <person name="Wrighton K.C."/>
            <person name="Wilkins M.J."/>
        </authorList>
    </citation>
    <scope>NUCLEOTIDE SEQUENCE [LARGE SCALE GENOMIC DNA]</scope>
    <source>
        <strain evidence="13">Gr01-1014_85</strain>
    </source>
</reference>
<evidence type="ECO:0000259" key="11">
    <source>
        <dbReference type="PROSITE" id="PS51898"/>
    </source>
</evidence>
<evidence type="ECO:0000256" key="6">
    <source>
        <dbReference type="ARBA" id="ARBA00023125"/>
    </source>
</evidence>
<evidence type="ECO:0000256" key="10">
    <source>
        <dbReference type="SAM" id="MobiDB-lite"/>
    </source>
</evidence>
<dbReference type="Pfam" id="PF02899">
    <property type="entry name" value="Phage_int_SAM_1"/>
    <property type="match status" value="1"/>
</dbReference>
<dbReference type="SUPFAM" id="SSF56349">
    <property type="entry name" value="DNA breaking-rejoining enzymes"/>
    <property type="match status" value="1"/>
</dbReference>
<dbReference type="Pfam" id="PF00589">
    <property type="entry name" value="Phage_integrase"/>
    <property type="match status" value="1"/>
</dbReference>
<evidence type="ECO:0000256" key="5">
    <source>
        <dbReference type="ARBA" id="ARBA00022908"/>
    </source>
</evidence>
<sequence length="196" mass="22411">MDSVSSTDQNTANSNSSKRVEKRGDGLGELVRRFLEYCEIEKGRSALTVRNYRHYLDRFLEFTKSHSLTDPAQIDQEVIHKYRLFLNRYSTESPLGKATQNYHLIALRSWLKYLSKRDIPSLAPEKIDLAATPDRQINFLTLEEVKRLIQAVPASGLIGWRDRAILAFLFSTGLRVAELTGLNRQAVNIETAELQI</sequence>
<evidence type="ECO:0000256" key="9">
    <source>
        <dbReference type="PROSITE-ProRule" id="PRU01248"/>
    </source>
</evidence>
<feature type="domain" description="Core-binding (CB)" evidence="12">
    <location>
        <begin position="25"/>
        <end position="115"/>
    </location>
</feature>
<proteinExistence type="predicted"/>
<comment type="caution">
    <text evidence="13">The sequence shown here is derived from an EMBL/GenBank/DDBJ whole genome shotgun (WGS) entry which is preliminary data.</text>
</comment>
<dbReference type="PROSITE" id="PS51900">
    <property type="entry name" value="CB"/>
    <property type="match status" value="1"/>
</dbReference>
<protein>
    <submittedName>
        <fullName evidence="13">Putative Tyrosine recombinase xerD</fullName>
    </submittedName>
</protein>
<gene>
    <name evidence="13" type="ORF">CEO22_625</name>
</gene>
<feature type="region of interest" description="Disordered" evidence="10">
    <location>
        <begin position="1"/>
        <end position="22"/>
    </location>
</feature>
<evidence type="ECO:0000256" key="3">
    <source>
        <dbReference type="ARBA" id="ARBA00022618"/>
    </source>
</evidence>
<organism evidence="13 14">
    <name type="scientific">Candidatus Berkelbacteria bacterium Gr01-1014_85</name>
    <dbReference type="NCBI Taxonomy" id="2017150"/>
    <lineage>
        <taxon>Bacteria</taxon>
        <taxon>Candidatus Berkelbacteria</taxon>
    </lineage>
</organism>
<evidence type="ECO:0000259" key="12">
    <source>
        <dbReference type="PROSITE" id="PS51900"/>
    </source>
</evidence>
<feature type="non-terminal residue" evidence="13">
    <location>
        <position position="196"/>
    </location>
</feature>
<evidence type="ECO:0000256" key="2">
    <source>
        <dbReference type="ARBA" id="ARBA00022490"/>
    </source>
</evidence>
<dbReference type="PANTHER" id="PTHR30349:SF77">
    <property type="entry name" value="TYROSINE RECOMBINASE XERC"/>
    <property type="match status" value="1"/>
</dbReference>
<dbReference type="AlphaFoldDB" id="A0A554J9K9"/>
<dbReference type="GO" id="GO:0007059">
    <property type="term" value="P:chromosome segregation"/>
    <property type="evidence" value="ECO:0007669"/>
    <property type="project" value="UniProtKB-KW"/>
</dbReference>
<dbReference type="Proteomes" id="UP000316253">
    <property type="component" value="Unassembled WGS sequence"/>
</dbReference>
<evidence type="ECO:0000256" key="4">
    <source>
        <dbReference type="ARBA" id="ARBA00022829"/>
    </source>
</evidence>
<dbReference type="GO" id="GO:0051301">
    <property type="term" value="P:cell division"/>
    <property type="evidence" value="ECO:0007669"/>
    <property type="project" value="UniProtKB-KW"/>
</dbReference>
<accession>A0A554J9K9</accession>
<dbReference type="InterPro" id="IPR002104">
    <property type="entry name" value="Integrase_catalytic"/>
</dbReference>
<dbReference type="EMBL" id="VMFD01000069">
    <property type="protein sequence ID" value="TSC65044.1"/>
    <property type="molecule type" value="Genomic_DNA"/>
</dbReference>
<dbReference type="InterPro" id="IPR013762">
    <property type="entry name" value="Integrase-like_cat_sf"/>
</dbReference>
<keyword evidence="3" id="KW-0132">Cell division</keyword>
<dbReference type="PANTHER" id="PTHR30349">
    <property type="entry name" value="PHAGE INTEGRASE-RELATED"/>
    <property type="match status" value="1"/>
</dbReference>
<feature type="domain" description="Tyr recombinase" evidence="11">
    <location>
        <begin position="135"/>
        <end position="196"/>
    </location>
</feature>
<keyword evidence="7" id="KW-0233">DNA recombination</keyword>
<dbReference type="GO" id="GO:0005737">
    <property type="term" value="C:cytoplasm"/>
    <property type="evidence" value="ECO:0007669"/>
    <property type="project" value="UniProtKB-SubCell"/>
</dbReference>
<dbReference type="InterPro" id="IPR004107">
    <property type="entry name" value="Integrase_SAM-like_N"/>
</dbReference>
<dbReference type="GO" id="GO:0003677">
    <property type="term" value="F:DNA binding"/>
    <property type="evidence" value="ECO:0007669"/>
    <property type="project" value="UniProtKB-UniRule"/>
</dbReference>
<dbReference type="InterPro" id="IPR010998">
    <property type="entry name" value="Integrase_recombinase_N"/>
</dbReference>
<dbReference type="Gene3D" id="1.10.150.130">
    <property type="match status" value="1"/>
</dbReference>
<dbReference type="GO" id="GO:0015074">
    <property type="term" value="P:DNA integration"/>
    <property type="evidence" value="ECO:0007669"/>
    <property type="project" value="UniProtKB-KW"/>
</dbReference>
<feature type="compositionally biased region" description="Polar residues" evidence="10">
    <location>
        <begin position="1"/>
        <end position="17"/>
    </location>
</feature>
<dbReference type="Gene3D" id="1.10.443.10">
    <property type="entry name" value="Intergrase catalytic core"/>
    <property type="match status" value="1"/>
</dbReference>
<keyword evidence="6 9" id="KW-0238">DNA-binding</keyword>
<evidence type="ECO:0000313" key="14">
    <source>
        <dbReference type="Proteomes" id="UP000316253"/>
    </source>
</evidence>
<keyword evidence="8" id="KW-0131">Cell cycle</keyword>
<dbReference type="PROSITE" id="PS51898">
    <property type="entry name" value="TYR_RECOMBINASE"/>
    <property type="match status" value="1"/>
</dbReference>
<dbReference type="InterPro" id="IPR050090">
    <property type="entry name" value="Tyrosine_recombinase_XerCD"/>
</dbReference>
<keyword evidence="5" id="KW-0229">DNA integration</keyword>